<evidence type="ECO:0000256" key="3">
    <source>
        <dbReference type="ARBA" id="ARBA00023163"/>
    </source>
</evidence>
<dbReference type="Gene3D" id="3.30.450.20">
    <property type="entry name" value="PAS domain"/>
    <property type="match status" value="1"/>
</dbReference>
<dbReference type="InterPro" id="IPR018060">
    <property type="entry name" value="HTH_AraC"/>
</dbReference>
<evidence type="ECO:0000256" key="1">
    <source>
        <dbReference type="ARBA" id="ARBA00023015"/>
    </source>
</evidence>
<keyword evidence="6" id="KW-1185">Reference proteome</keyword>
<keyword evidence="2" id="KW-0238">DNA-binding</keyword>
<evidence type="ECO:0000259" key="4">
    <source>
        <dbReference type="PROSITE" id="PS01124"/>
    </source>
</evidence>
<proteinExistence type="predicted"/>
<dbReference type="AlphaFoldDB" id="A0A934VFN6"/>
<dbReference type="InterPro" id="IPR013656">
    <property type="entry name" value="PAS_4"/>
</dbReference>
<sequence>MQLHQAAALFRKQFGESIDGLLPIADLFDNVPDILVFVKDRSFRYVAVSASFASRCGLADKLSAIGHTARELYPEPLAEAFIEQDREILLTGVGFHDRLELHLYPGGRSGWCVTCKEPIRGKDGTVIGICGMSRDLHAVSDKDKNYEALSKTVDYIHRHFDEPLRLPQLAEMAGLSVYQFDQRIRALFHVTAGQYLVKVRIDSACELLASTKDAIAQIALSCGYSDQSAFSRQFKQAVGVSPLAYRKKMEAS</sequence>
<organism evidence="5 6">
    <name type="scientific">Haloferula rosea</name>
    <dbReference type="NCBI Taxonomy" id="490093"/>
    <lineage>
        <taxon>Bacteria</taxon>
        <taxon>Pseudomonadati</taxon>
        <taxon>Verrucomicrobiota</taxon>
        <taxon>Verrucomicrobiia</taxon>
        <taxon>Verrucomicrobiales</taxon>
        <taxon>Verrucomicrobiaceae</taxon>
        <taxon>Haloferula</taxon>
    </lineage>
</organism>
<dbReference type="GO" id="GO:0003700">
    <property type="term" value="F:DNA-binding transcription factor activity"/>
    <property type="evidence" value="ECO:0007669"/>
    <property type="project" value="InterPro"/>
</dbReference>
<dbReference type="InterPro" id="IPR020449">
    <property type="entry name" value="Tscrpt_reg_AraC-type_HTH"/>
</dbReference>
<name>A0A934VFN6_9BACT</name>
<dbReference type="GO" id="GO:0043565">
    <property type="term" value="F:sequence-specific DNA binding"/>
    <property type="evidence" value="ECO:0007669"/>
    <property type="project" value="InterPro"/>
</dbReference>
<dbReference type="Proteomes" id="UP000658278">
    <property type="component" value="Unassembled WGS sequence"/>
</dbReference>
<gene>
    <name evidence="5" type="ORF">JIN81_16035</name>
</gene>
<dbReference type="Gene3D" id="1.10.10.60">
    <property type="entry name" value="Homeodomain-like"/>
    <property type="match status" value="1"/>
</dbReference>
<accession>A0A934VFN6</accession>
<dbReference type="SUPFAM" id="SSF46689">
    <property type="entry name" value="Homeodomain-like"/>
    <property type="match status" value="2"/>
</dbReference>
<dbReference type="Pfam" id="PF08448">
    <property type="entry name" value="PAS_4"/>
    <property type="match status" value="1"/>
</dbReference>
<dbReference type="PROSITE" id="PS01124">
    <property type="entry name" value="HTH_ARAC_FAMILY_2"/>
    <property type="match status" value="1"/>
</dbReference>
<dbReference type="PANTHER" id="PTHR43280:SF28">
    <property type="entry name" value="HTH-TYPE TRANSCRIPTIONAL ACTIVATOR RHAS"/>
    <property type="match status" value="1"/>
</dbReference>
<dbReference type="RefSeq" id="WP_200282214.1">
    <property type="nucleotide sequence ID" value="NZ_JAENII010000014.1"/>
</dbReference>
<comment type="caution">
    <text evidence="5">The sequence shown here is derived from an EMBL/GenBank/DDBJ whole genome shotgun (WGS) entry which is preliminary data.</text>
</comment>
<keyword evidence="3" id="KW-0804">Transcription</keyword>
<dbReference type="PRINTS" id="PR00032">
    <property type="entry name" value="HTHARAC"/>
</dbReference>
<feature type="domain" description="HTH araC/xylS-type" evidence="4">
    <location>
        <begin position="150"/>
        <end position="248"/>
    </location>
</feature>
<dbReference type="InterPro" id="IPR009057">
    <property type="entry name" value="Homeodomain-like_sf"/>
</dbReference>
<evidence type="ECO:0000256" key="2">
    <source>
        <dbReference type="ARBA" id="ARBA00023125"/>
    </source>
</evidence>
<dbReference type="PROSITE" id="PS00041">
    <property type="entry name" value="HTH_ARAC_FAMILY_1"/>
    <property type="match status" value="1"/>
</dbReference>
<dbReference type="InterPro" id="IPR018062">
    <property type="entry name" value="HTH_AraC-typ_CS"/>
</dbReference>
<dbReference type="SUPFAM" id="SSF55785">
    <property type="entry name" value="PYP-like sensor domain (PAS domain)"/>
    <property type="match status" value="1"/>
</dbReference>
<evidence type="ECO:0000313" key="5">
    <source>
        <dbReference type="EMBL" id="MBK1828544.1"/>
    </source>
</evidence>
<dbReference type="PANTHER" id="PTHR43280">
    <property type="entry name" value="ARAC-FAMILY TRANSCRIPTIONAL REGULATOR"/>
    <property type="match status" value="1"/>
</dbReference>
<protein>
    <submittedName>
        <fullName evidence="5">AraC family transcriptional regulator</fullName>
    </submittedName>
</protein>
<dbReference type="Pfam" id="PF12833">
    <property type="entry name" value="HTH_18"/>
    <property type="match status" value="1"/>
</dbReference>
<keyword evidence="1" id="KW-0805">Transcription regulation</keyword>
<evidence type="ECO:0000313" key="6">
    <source>
        <dbReference type="Proteomes" id="UP000658278"/>
    </source>
</evidence>
<dbReference type="InterPro" id="IPR035965">
    <property type="entry name" value="PAS-like_dom_sf"/>
</dbReference>
<dbReference type="SMART" id="SM00342">
    <property type="entry name" value="HTH_ARAC"/>
    <property type="match status" value="1"/>
</dbReference>
<dbReference type="EMBL" id="JAENII010000014">
    <property type="protein sequence ID" value="MBK1828544.1"/>
    <property type="molecule type" value="Genomic_DNA"/>
</dbReference>
<reference evidence="5" key="1">
    <citation type="submission" date="2021-01" db="EMBL/GenBank/DDBJ databases">
        <title>Modified the classification status of verrucomicrobia.</title>
        <authorList>
            <person name="Feng X."/>
        </authorList>
    </citation>
    <scope>NUCLEOTIDE SEQUENCE</scope>
    <source>
        <strain evidence="5">KCTC 22201</strain>
    </source>
</reference>